<protein>
    <submittedName>
        <fullName evidence="1">Uncharacterized protein</fullName>
    </submittedName>
</protein>
<keyword evidence="2" id="KW-1185">Reference proteome</keyword>
<sequence>MYADSSFLRLSAITSMSSANLMMVLNGERGVQSCVYTEFYRGIGTQHCGETVLRSGRRNNESPFSQFTTICKETFELYADDGGSGGNLTTNMMGILILNAEL</sequence>
<dbReference type="Proteomes" id="UP001482620">
    <property type="component" value="Unassembled WGS sequence"/>
</dbReference>
<proteinExistence type="predicted"/>
<dbReference type="EMBL" id="JAHRIQ010015032">
    <property type="protein sequence ID" value="MEQ2226373.1"/>
    <property type="molecule type" value="Genomic_DNA"/>
</dbReference>
<accession>A0ABV0T3R6</accession>
<gene>
    <name evidence="1" type="ORF">ILYODFUR_026824</name>
</gene>
<organism evidence="1 2">
    <name type="scientific">Ilyodon furcidens</name>
    <name type="common">goldbreast splitfin</name>
    <dbReference type="NCBI Taxonomy" id="33524"/>
    <lineage>
        <taxon>Eukaryota</taxon>
        <taxon>Metazoa</taxon>
        <taxon>Chordata</taxon>
        <taxon>Craniata</taxon>
        <taxon>Vertebrata</taxon>
        <taxon>Euteleostomi</taxon>
        <taxon>Actinopterygii</taxon>
        <taxon>Neopterygii</taxon>
        <taxon>Teleostei</taxon>
        <taxon>Neoteleostei</taxon>
        <taxon>Acanthomorphata</taxon>
        <taxon>Ovalentaria</taxon>
        <taxon>Atherinomorphae</taxon>
        <taxon>Cyprinodontiformes</taxon>
        <taxon>Goodeidae</taxon>
        <taxon>Ilyodon</taxon>
    </lineage>
</organism>
<evidence type="ECO:0000313" key="1">
    <source>
        <dbReference type="EMBL" id="MEQ2226373.1"/>
    </source>
</evidence>
<reference evidence="1 2" key="1">
    <citation type="submission" date="2021-06" db="EMBL/GenBank/DDBJ databases">
        <authorList>
            <person name="Palmer J.M."/>
        </authorList>
    </citation>
    <scope>NUCLEOTIDE SEQUENCE [LARGE SCALE GENOMIC DNA]</scope>
    <source>
        <strain evidence="2">if_2019</strain>
        <tissue evidence="1">Muscle</tissue>
    </source>
</reference>
<comment type="caution">
    <text evidence="1">The sequence shown here is derived from an EMBL/GenBank/DDBJ whole genome shotgun (WGS) entry which is preliminary data.</text>
</comment>
<name>A0ABV0T3R6_9TELE</name>
<evidence type="ECO:0000313" key="2">
    <source>
        <dbReference type="Proteomes" id="UP001482620"/>
    </source>
</evidence>